<dbReference type="AlphaFoldDB" id="A0A545UIH3"/>
<accession>A0A545UIH3</accession>
<reference evidence="1 2" key="1">
    <citation type="submission" date="2019-07" db="EMBL/GenBank/DDBJ databases">
        <title>Draft genome for Aliikangiella sp. M105.</title>
        <authorList>
            <person name="Wang G."/>
        </authorList>
    </citation>
    <scope>NUCLEOTIDE SEQUENCE [LARGE SCALE GENOMIC DNA]</scope>
    <source>
        <strain evidence="1 2">M105</strain>
    </source>
</reference>
<evidence type="ECO:0000313" key="2">
    <source>
        <dbReference type="Proteomes" id="UP000315439"/>
    </source>
</evidence>
<dbReference type="OrthoDB" id="5895265at2"/>
<protein>
    <submittedName>
        <fullName evidence="1">Uncharacterized protein</fullName>
    </submittedName>
</protein>
<dbReference type="Proteomes" id="UP000315439">
    <property type="component" value="Unassembled WGS sequence"/>
</dbReference>
<evidence type="ECO:0000313" key="1">
    <source>
        <dbReference type="EMBL" id="TQV89255.1"/>
    </source>
</evidence>
<proteinExistence type="predicted"/>
<comment type="caution">
    <text evidence="1">The sequence shown here is derived from an EMBL/GenBank/DDBJ whole genome shotgun (WGS) entry which is preliminary data.</text>
</comment>
<organism evidence="1 2">
    <name type="scientific">Aliikangiella coralliicola</name>
    <dbReference type="NCBI Taxonomy" id="2592383"/>
    <lineage>
        <taxon>Bacteria</taxon>
        <taxon>Pseudomonadati</taxon>
        <taxon>Pseudomonadota</taxon>
        <taxon>Gammaproteobacteria</taxon>
        <taxon>Oceanospirillales</taxon>
        <taxon>Pleioneaceae</taxon>
        <taxon>Aliikangiella</taxon>
    </lineage>
</organism>
<sequence length="122" mass="13746">MNLYKILFATAIGCCQFSCSLTPAISNNKITHQSEEMAVLTDYQLKDGFITITAVSNGCTFFDSFRVEIEDTDENRLKIVRVKPDLCQMKRRAVDLQYSYKHLGLNPKKSVSVANKLDNSEG</sequence>
<gene>
    <name evidence="1" type="ORF">FLL46_03755</name>
</gene>
<keyword evidence="2" id="KW-1185">Reference proteome</keyword>
<dbReference type="EMBL" id="VIKS01000002">
    <property type="protein sequence ID" value="TQV89255.1"/>
    <property type="molecule type" value="Genomic_DNA"/>
</dbReference>
<dbReference type="RefSeq" id="WP_142892105.1">
    <property type="nucleotide sequence ID" value="NZ_ML660161.1"/>
</dbReference>
<name>A0A545UIH3_9GAMM</name>